<dbReference type="InterPro" id="IPR037118">
    <property type="entry name" value="Val-tRNA_synth_C_sf"/>
</dbReference>
<dbReference type="InterPro" id="IPR017871">
    <property type="entry name" value="ABC_transporter-like_CS"/>
</dbReference>
<keyword evidence="3" id="KW-0067">ATP-binding</keyword>
<dbReference type="Pfam" id="PF12848">
    <property type="entry name" value="ABC_tran_Xtn"/>
    <property type="match status" value="1"/>
</dbReference>
<dbReference type="Pfam" id="PF00005">
    <property type="entry name" value="ABC_tran"/>
    <property type="match status" value="2"/>
</dbReference>
<dbReference type="InterPro" id="IPR003439">
    <property type="entry name" value="ABC_transporter-like_ATP-bd"/>
</dbReference>
<dbReference type="PANTHER" id="PTHR19211:SF133">
    <property type="entry name" value="ABC TRANSPORTER FAMILY PROTEIN"/>
    <property type="match status" value="1"/>
</dbReference>
<dbReference type="Gene3D" id="3.40.50.300">
    <property type="entry name" value="P-loop containing nucleotide triphosphate hydrolases"/>
    <property type="match status" value="2"/>
</dbReference>
<name>A0A7S3B7S2_9VIRI</name>
<dbReference type="PROSITE" id="PS00211">
    <property type="entry name" value="ABC_TRANSPORTER_1"/>
    <property type="match status" value="2"/>
</dbReference>
<dbReference type="InterPro" id="IPR050611">
    <property type="entry name" value="ABCF"/>
</dbReference>
<evidence type="ECO:0000256" key="2">
    <source>
        <dbReference type="ARBA" id="ARBA00022741"/>
    </source>
</evidence>
<evidence type="ECO:0000313" key="7">
    <source>
        <dbReference type="EMBL" id="CAE0127566.1"/>
    </source>
</evidence>
<dbReference type="InterPro" id="IPR032781">
    <property type="entry name" value="ABC_tran_Xtn"/>
</dbReference>
<dbReference type="GO" id="GO:0003677">
    <property type="term" value="F:DNA binding"/>
    <property type="evidence" value="ECO:0007669"/>
    <property type="project" value="InterPro"/>
</dbReference>
<dbReference type="SUPFAM" id="SSF52540">
    <property type="entry name" value="P-loop containing nucleoside triphosphate hydrolases"/>
    <property type="match status" value="2"/>
</dbReference>
<evidence type="ECO:0000256" key="4">
    <source>
        <dbReference type="SAM" id="Coils"/>
    </source>
</evidence>
<reference evidence="7" key="1">
    <citation type="submission" date="2021-01" db="EMBL/GenBank/DDBJ databases">
        <authorList>
            <person name="Corre E."/>
            <person name="Pelletier E."/>
            <person name="Niang G."/>
            <person name="Scheremetjew M."/>
            <person name="Finn R."/>
            <person name="Kale V."/>
            <person name="Holt S."/>
            <person name="Cochrane G."/>
            <person name="Meng A."/>
            <person name="Brown T."/>
            <person name="Cohen L."/>
        </authorList>
    </citation>
    <scope>NUCLEOTIDE SEQUENCE</scope>
    <source>
        <strain evidence="7">RCC927</strain>
    </source>
</reference>
<feature type="region of interest" description="Disordered" evidence="5">
    <location>
        <begin position="509"/>
        <end position="555"/>
    </location>
</feature>
<dbReference type="Gene3D" id="1.10.287.380">
    <property type="entry name" value="Valyl-tRNA synthetase, C-terminal domain"/>
    <property type="match status" value="1"/>
</dbReference>
<keyword evidence="1" id="KW-0677">Repeat</keyword>
<proteinExistence type="predicted"/>
<dbReference type="PANTHER" id="PTHR19211">
    <property type="entry name" value="ATP-BINDING TRANSPORT PROTEIN-RELATED"/>
    <property type="match status" value="1"/>
</dbReference>
<dbReference type="InterPro" id="IPR027417">
    <property type="entry name" value="P-loop_NTPase"/>
</dbReference>
<dbReference type="PROSITE" id="PS50893">
    <property type="entry name" value="ABC_TRANSPORTER_2"/>
    <property type="match status" value="1"/>
</dbReference>
<evidence type="ECO:0000256" key="5">
    <source>
        <dbReference type="SAM" id="MobiDB-lite"/>
    </source>
</evidence>
<evidence type="ECO:0000256" key="1">
    <source>
        <dbReference type="ARBA" id="ARBA00022737"/>
    </source>
</evidence>
<accession>A0A7S3B7S2</accession>
<evidence type="ECO:0000256" key="3">
    <source>
        <dbReference type="ARBA" id="ARBA00022840"/>
    </source>
</evidence>
<dbReference type="FunFam" id="3.40.50.300:FF:000011">
    <property type="entry name" value="Putative ABC transporter ATP-binding component"/>
    <property type="match status" value="1"/>
</dbReference>
<dbReference type="AlphaFoldDB" id="A0A7S3B7S2"/>
<dbReference type="InterPro" id="IPR032524">
    <property type="entry name" value="ABC_tran_C"/>
</dbReference>
<feature type="domain" description="ABC transporter" evidence="6">
    <location>
        <begin position="298"/>
        <end position="530"/>
    </location>
</feature>
<keyword evidence="4" id="KW-0175">Coiled coil</keyword>
<organism evidence="7">
    <name type="scientific">Prasinoderma singulare</name>
    <dbReference type="NCBI Taxonomy" id="676789"/>
    <lineage>
        <taxon>Eukaryota</taxon>
        <taxon>Viridiplantae</taxon>
        <taxon>Prasinodermophyta</taxon>
        <taxon>Prasinodermophyceae</taxon>
        <taxon>Prasinodermales</taxon>
        <taxon>Prasinodermaceae</taxon>
        <taxon>Prasinoderma</taxon>
    </lineage>
</organism>
<keyword evidence="2" id="KW-0547">Nucleotide-binding</keyword>
<sequence>MVTLHPGAQMGFLRQTAVAGSTRPVLEEASSMSRVAAAAGKAREAEAALEAAEGDEAHKLVKAAGVYADALADLEALGGEEAGEALAARVLKGLGFSDADLTRGCDTFSGGWQMRIGLAKVLLQEPEVLLLDEPSNHLDAAAKTWLGDYLASYPYSLMLVSHDAPLMEAACTHVAEVSSGRLSSYAGGWKAFQQLRAQKMVNDRSELEKLDKEAAELEAFIRRFGAKATMAAQANSRKLRLAKLDVRRQELRAVVASDRQAAIASEAAEAASEGGEAALALVGSGRMAVKLHKPPRSTREQLVVSKAAVGHNGGPSATLDDAVLGDIDFKLERHMRVAMLGPNGAGKSTLLHALGGRPGKLHGGHIEEGDGVEVGLFTQDLAQDLPMDTCAAEYVLSCRPVGALTYQDARNACGGLGLAGDSAERPLHQLSGGEKARAAMAAYVVTPHTTCLFDEPTNHLDPPAIEALAQGLYDHSEAGGCVVVSSHNETFMRALQPTHVLRVGDGKATLTRGPPEEHEWPSAANKGMTKRTDPPKSQKAKAAVKEPPAPSASADETCKLDFKEAKKLRNRLKTVTSKMERLEVKIAGFDEEMAALGADMGTIGEISAKQEAAKAELEELEMEWLELEDMLT</sequence>
<dbReference type="SMART" id="SM00382">
    <property type="entry name" value="AAA"/>
    <property type="match status" value="1"/>
</dbReference>
<protein>
    <recommendedName>
        <fullName evidence="6">ABC transporter domain-containing protein</fullName>
    </recommendedName>
</protein>
<dbReference type="GO" id="GO:0016887">
    <property type="term" value="F:ATP hydrolysis activity"/>
    <property type="evidence" value="ECO:0007669"/>
    <property type="project" value="InterPro"/>
</dbReference>
<dbReference type="GO" id="GO:0005524">
    <property type="term" value="F:ATP binding"/>
    <property type="evidence" value="ECO:0007669"/>
    <property type="project" value="UniProtKB-KW"/>
</dbReference>
<gene>
    <name evidence="7" type="ORF">PSIN1315_LOCUS1593</name>
</gene>
<dbReference type="EMBL" id="HBHY01002520">
    <property type="protein sequence ID" value="CAE0127566.1"/>
    <property type="molecule type" value="Transcribed_RNA"/>
</dbReference>
<evidence type="ECO:0000259" key="6">
    <source>
        <dbReference type="PROSITE" id="PS50893"/>
    </source>
</evidence>
<dbReference type="Pfam" id="PF16326">
    <property type="entry name" value="ABC_tran_CTD"/>
    <property type="match status" value="1"/>
</dbReference>
<feature type="coiled-coil region" evidence="4">
    <location>
        <begin position="565"/>
        <end position="630"/>
    </location>
</feature>
<dbReference type="InterPro" id="IPR003593">
    <property type="entry name" value="AAA+_ATPase"/>
</dbReference>